<dbReference type="InterPro" id="IPR006652">
    <property type="entry name" value="Kelch_1"/>
</dbReference>
<evidence type="ECO:0000256" key="1">
    <source>
        <dbReference type="ARBA" id="ARBA00022441"/>
    </source>
</evidence>
<proteinExistence type="predicted"/>
<protein>
    <submittedName>
        <fullName evidence="4">Galactose oxidase</fullName>
    </submittedName>
</protein>
<feature type="region of interest" description="Disordered" evidence="3">
    <location>
        <begin position="156"/>
        <end position="178"/>
    </location>
</feature>
<evidence type="ECO:0000256" key="3">
    <source>
        <dbReference type="SAM" id="MobiDB-lite"/>
    </source>
</evidence>
<dbReference type="STRING" id="1037660.A0A066W3R1"/>
<name>A0A066W3R1_TILAU</name>
<gene>
    <name evidence="4" type="ORF">K437DRAFT_256450</name>
</gene>
<organism evidence="4 5">
    <name type="scientific">Tilletiaria anomala (strain ATCC 24038 / CBS 436.72 / UBC 951)</name>
    <dbReference type="NCBI Taxonomy" id="1037660"/>
    <lineage>
        <taxon>Eukaryota</taxon>
        <taxon>Fungi</taxon>
        <taxon>Dikarya</taxon>
        <taxon>Basidiomycota</taxon>
        <taxon>Ustilaginomycotina</taxon>
        <taxon>Exobasidiomycetes</taxon>
        <taxon>Georgefischeriales</taxon>
        <taxon>Tilletiariaceae</taxon>
        <taxon>Tilletiaria</taxon>
    </lineage>
</organism>
<dbReference type="Proteomes" id="UP000027361">
    <property type="component" value="Unassembled WGS sequence"/>
</dbReference>
<keyword evidence="1" id="KW-0880">Kelch repeat</keyword>
<feature type="region of interest" description="Disordered" evidence="3">
    <location>
        <begin position="87"/>
        <end position="141"/>
    </location>
</feature>
<dbReference type="PANTHER" id="PTHR46093">
    <property type="entry name" value="ACYL-COA-BINDING DOMAIN-CONTAINING PROTEIN 5"/>
    <property type="match status" value="1"/>
</dbReference>
<dbReference type="InParanoid" id="A0A066W3R1"/>
<keyword evidence="2" id="KW-0677">Repeat</keyword>
<evidence type="ECO:0000313" key="4">
    <source>
        <dbReference type="EMBL" id="KDN45729.1"/>
    </source>
</evidence>
<reference evidence="4 5" key="1">
    <citation type="submission" date="2014-05" db="EMBL/GenBank/DDBJ databases">
        <title>Draft genome sequence of a rare smut relative, Tilletiaria anomala UBC 951.</title>
        <authorList>
            <consortium name="DOE Joint Genome Institute"/>
            <person name="Toome M."/>
            <person name="Kuo A."/>
            <person name="Henrissat B."/>
            <person name="Lipzen A."/>
            <person name="Tritt A."/>
            <person name="Yoshinaga Y."/>
            <person name="Zane M."/>
            <person name="Barry K."/>
            <person name="Grigoriev I.V."/>
            <person name="Spatafora J.W."/>
            <person name="Aimea M.C."/>
        </authorList>
    </citation>
    <scope>NUCLEOTIDE SEQUENCE [LARGE SCALE GENOMIC DNA]</scope>
    <source>
        <strain evidence="4 5">UBC 951</strain>
    </source>
</reference>
<dbReference type="EMBL" id="JMSN01000040">
    <property type="protein sequence ID" value="KDN45729.1"/>
    <property type="molecule type" value="Genomic_DNA"/>
</dbReference>
<dbReference type="HOGENOM" id="CLU_019536_1_0_1"/>
<dbReference type="GeneID" id="25264427"/>
<dbReference type="Gene3D" id="2.120.10.80">
    <property type="entry name" value="Kelch-type beta propeller"/>
    <property type="match status" value="2"/>
</dbReference>
<dbReference type="SUPFAM" id="SSF117281">
    <property type="entry name" value="Kelch motif"/>
    <property type="match status" value="1"/>
</dbReference>
<dbReference type="Pfam" id="PF01344">
    <property type="entry name" value="Kelch_1"/>
    <property type="match status" value="1"/>
</dbReference>
<dbReference type="SUPFAM" id="SSF50965">
    <property type="entry name" value="Galactose oxidase, central domain"/>
    <property type="match status" value="1"/>
</dbReference>
<feature type="compositionally biased region" description="Polar residues" evidence="3">
    <location>
        <begin position="96"/>
        <end position="110"/>
    </location>
</feature>
<dbReference type="RefSeq" id="XP_013243266.1">
    <property type="nucleotide sequence ID" value="XM_013387812.1"/>
</dbReference>
<sequence length="684" mass="72523">MSTVLGYAVSSNIEDVDVAGSSFSVTAYTVEVNENEPSVAHDSMSLDAPSAPDDTIVIAAPHQPLGIDPALDASSATLGRHLSSLSTSMARTSSAPQGSLGNGNMSSTSLADVHSLSASVAPAGQATSPFRSPTELPLEDDAEVLSDGASTYVTARRDVGSTASGRASHPPPRISASANQARIINETTHEASSTFSNGLNSALGSTGDDLVSASTSTASQPLHAASGQNRSGHGYKGSAGSAIALGHSTSYTSHASSEGPNQNPKGNQSSFRSQSSKGNKRALNEESVQVPESPSNKLTAIGTASEAANAASAAGSTPVSGGGSYPHYPWSTVRVSAPRLPSAPGVSPAPPPAMYWSRAPVHGTVPKRAFRAHTANLVEEVLWLFGGCDSKGCFRELWCFDTETMCWSKPKVTGDVPPPRRAHSSCMMDRMLFVFAGGDGPHYFNDLYVFDTVSLRWTKPVVYGATPSPRRAHTANAYEGHMIVFGGGNGVGALNDVYSMDCSNLSSLEWKKWDCKGKIPIGRGYHTSNVVDGKLIVIGGSDGHMSFNDIHVLKLDSKVWYQVKTDEIHNRLGHTATQVGSYLFVVGGHDSHSYTSEILTLNLVNLQWEVRRVCGRQPPGRGYHQAWLRDSRLFVHGGFDGKEIYDDLYYIDLAACAYLPQITSFSVEVSTCRGHLATSRLIMA</sequence>
<keyword evidence="5" id="KW-1185">Reference proteome</keyword>
<feature type="region of interest" description="Disordered" evidence="3">
    <location>
        <begin position="207"/>
        <end position="296"/>
    </location>
</feature>
<dbReference type="InterPro" id="IPR011043">
    <property type="entry name" value="Gal_Oxase/kelch_b-propeller"/>
</dbReference>
<evidence type="ECO:0000256" key="2">
    <source>
        <dbReference type="ARBA" id="ARBA00022737"/>
    </source>
</evidence>
<comment type="caution">
    <text evidence="4">The sequence shown here is derived from an EMBL/GenBank/DDBJ whole genome shotgun (WGS) entry which is preliminary data.</text>
</comment>
<dbReference type="Pfam" id="PF24681">
    <property type="entry name" value="Kelch_KLHDC2_KLHL20_DRC7"/>
    <property type="match status" value="1"/>
</dbReference>
<dbReference type="PANTHER" id="PTHR46093:SF18">
    <property type="entry name" value="FIBRONECTIN TYPE-III DOMAIN-CONTAINING PROTEIN"/>
    <property type="match status" value="1"/>
</dbReference>
<dbReference type="OrthoDB" id="10251809at2759"/>
<feature type="compositionally biased region" description="Polar residues" evidence="3">
    <location>
        <begin position="247"/>
        <end position="277"/>
    </location>
</feature>
<dbReference type="InterPro" id="IPR015915">
    <property type="entry name" value="Kelch-typ_b-propeller"/>
</dbReference>
<evidence type="ECO:0000313" key="5">
    <source>
        <dbReference type="Proteomes" id="UP000027361"/>
    </source>
</evidence>
<dbReference type="SMART" id="SM00612">
    <property type="entry name" value="Kelch"/>
    <property type="match status" value="3"/>
</dbReference>
<accession>A0A066W3R1</accession>
<feature type="compositionally biased region" description="Polar residues" evidence="3">
    <location>
        <begin position="286"/>
        <end position="296"/>
    </location>
</feature>
<dbReference type="AlphaFoldDB" id="A0A066W3R1"/>
<feature type="compositionally biased region" description="Polar residues" evidence="3">
    <location>
        <begin position="212"/>
        <end position="231"/>
    </location>
</feature>